<organism evidence="4 5">
    <name type="scientific">Halorhodospira neutriphila</name>
    <dbReference type="NCBI Taxonomy" id="168379"/>
    <lineage>
        <taxon>Bacteria</taxon>
        <taxon>Pseudomonadati</taxon>
        <taxon>Pseudomonadota</taxon>
        <taxon>Gammaproteobacteria</taxon>
        <taxon>Chromatiales</taxon>
        <taxon>Ectothiorhodospiraceae</taxon>
        <taxon>Halorhodospira</taxon>
    </lineage>
</organism>
<evidence type="ECO:0000313" key="4">
    <source>
        <dbReference type="EMBL" id="MBK1725790.1"/>
    </source>
</evidence>
<dbReference type="SUPFAM" id="SSF53955">
    <property type="entry name" value="Lysozyme-like"/>
    <property type="match status" value="1"/>
</dbReference>
<evidence type="ECO:0000259" key="2">
    <source>
        <dbReference type="Pfam" id="PF01471"/>
    </source>
</evidence>
<dbReference type="InterPro" id="IPR036365">
    <property type="entry name" value="PGBD-like_sf"/>
</dbReference>
<dbReference type="Gene3D" id="1.10.101.10">
    <property type="entry name" value="PGBD-like superfamily/PGBD"/>
    <property type="match status" value="1"/>
</dbReference>
<dbReference type="Gene3D" id="1.10.8.350">
    <property type="entry name" value="Bacterial muramidase"/>
    <property type="match status" value="1"/>
</dbReference>
<dbReference type="InterPro" id="IPR031304">
    <property type="entry name" value="SLT_2"/>
</dbReference>
<dbReference type="CDD" id="cd13399">
    <property type="entry name" value="Slt35-like"/>
    <property type="match status" value="1"/>
</dbReference>
<dbReference type="PANTHER" id="PTHR30163:SF8">
    <property type="entry name" value="LYTIC MUREIN TRANSGLYCOSYLASE"/>
    <property type="match status" value="1"/>
</dbReference>
<keyword evidence="1" id="KW-0732">Signal</keyword>
<comment type="caution">
    <text evidence="4">The sequence shown here is derived from an EMBL/GenBank/DDBJ whole genome shotgun (WGS) entry which is preliminary data.</text>
</comment>
<dbReference type="InterPro" id="IPR036366">
    <property type="entry name" value="PGBDSf"/>
</dbReference>
<name>A0ABS1E1Y1_9GAMM</name>
<sequence>MPKHTAPLLLLLAAALLPAGTAAAEGPEGFQQCVRELRDDLRAEGYAPQAIAATLGEVQFRERIVELDRAQPESLQHFSEYLEARVTPERIEQGRRMYRKHEGLLWRLHDEYGVSPRYLVALWGMETAYGAYFGRMPVVDAVVTLVCDGRREAFFRRQLEATVALVGEGRLQPGELYGSWAGAMGHTQFMPTTLRDHAVDYDGSGSVDLRGSVPDALASAASYLEAMGWQRGERWGREVTLAEGFELGRFGLDETRTVAEWARAGVRRADGTALPDSGIEAALLLPMGIGGPAFLVYENFRKILRWNPSVSYAVAVGVLADRIDGQPPLRTPAPPEASLLERDEVRAVQRRLNERGYDSGKVDGLIGPNTRSAVRAFQRERGLPPDGYPDRALLERLGASRAAAE</sequence>
<dbReference type="Pfam" id="PF13406">
    <property type="entry name" value="SLT_2"/>
    <property type="match status" value="1"/>
</dbReference>
<dbReference type="InterPro" id="IPR043426">
    <property type="entry name" value="MltB-like"/>
</dbReference>
<dbReference type="Proteomes" id="UP000738126">
    <property type="component" value="Unassembled WGS sequence"/>
</dbReference>
<feature type="domain" description="Transglycosylase SLT" evidence="3">
    <location>
        <begin position="30"/>
        <end position="321"/>
    </location>
</feature>
<keyword evidence="5" id="KW-1185">Reference proteome</keyword>
<dbReference type="InterPro" id="IPR002477">
    <property type="entry name" value="Peptidoglycan-bd-like"/>
</dbReference>
<evidence type="ECO:0000313" key="5">
    <source>
        <dbReference type="Proteomes" id="UP000738126"/>
    </source>
</evidence>
<evidence type="ECO:0000256" key="1">
    <source>
        <dbReference type="SAM" id="SignalP"/>
    </source>
</evidence>
<dbReference type="InterPro" id="IPR011970">
    <property type="entry name" value="MltB_2"/>
</dbReference>
<feature type="chain" id="PRO_5046658788" evidence="1">
    <location>
        <begin position="25"/>
        <end position="405"/>
    </location>
</feature>
<dbReference type="PANTHER" id="PTHR30163">
    <property type="entry name" value="MEMBRANE-BOUND LYTIC MUREIN TRANSGLYCOSYLASE B"/>
    <property type="match status" value="1"/>
</dbReference>
<gene>
    <name evidence="4" type="ORF">CKO13_01885</name>
</gene>
<protein>
    <submittedName>
        <fullName evidence="4">Lytic transglycosylase</fullName>
    </submittedName>
</protein>
<evidence type="ECO:0000259" key="3">
    <source>
        <dbReference type="Pfam" id="PF13406"/>
    </source>
</evidence>
<dbReference type="InterPro" id="IPR023346">
    <property type="entry name" value="Lysozyme-like_dom_sf"/>
</dbReference>
<feature type="domain" description="Peptidoglycan binding-like" evidence="2">
    <location>
        <begin position="342"/>
        <end position="397"/>
    </location>
</feature>
<dbReference type="SUPFAM" id="SSF47090">
    <property type="entry name" value="PGBD-like"/>
    <property type="match status" value="1"/>
</dbReference>
<reference evidence="4 5" key="1">
    <citation type="journal article" date="2020" name="Microorganisms">
        <title>Osmotic Adaptation and Compatible Solute Biosynthesis of Phototrophic Bacteria as Revealed from Genome Analyses.</title>
        <authorList>
            <person name="Imhoff J.F."/>
            <person name="Rahn T."/>
            <person name="Kunzel S."/>
            <person name="Keller A."/>
            <person name="Neulinger S.C."/>
        </authorList>
    </citation>
    <scope>NUCLEOTIDE SEQUENCE [LARGE SCALE GENOMIC DNA]</scope>
    <source>
        <strain evidence="4 5">DSM 15116</strain>
    </source>
</reference>
<dbReference type="EMBL" id="NRSH01000009">
    <property type="protein sequence ID" value="MBK1725790.1"/>
    <property type="molecule type" value="Genomic_DNA"/>
</dbReference>
<proteinExistence type="predicted"/>
<dbReference type="Pfam" id="PF01471">
    <property type="entry name" value="PG_binding_1"/>
    <property type="match status" value="1"/>
</dbReference>
<accession>A0ABS1E1Y1</accession>
<feature type="signal peptide" evidence="1">
    <location>
        <begin position="1"/>
        <end position="24"/>
    </location>
</feature>
<dbReference type="RefSeq" id="WP_200256282.1">
    <property type="nucleotide sequence ID" value="NZ_NRSH01000009.1"/>
</dbReference>
<dbReference type="Gene3D" id="1.10.530.10">
    <property type="match status" value="1"/>
</dbReference>
<dbReference type="NCBIfam" id="TIGR02283">
    <property type="entry name" value="MltB_2"/>
    <property type="match status" value="1"/>
</dbReference>